<gene>
    <name evidence="2" type="ORF">ODALV1_LOCUS20297</name>
</gene>
<feature type="transmembrane region" description="Helical" evidence="1">
    <location>
        <begin position="153"/>
        <end position="172"/>
    </location>
</feature>
<evidence type="ECO:0000313" key="3">
    <source>
        <dbReference type="Proteomes" id="UP001642540"/>
    </source>
</evidence>
<feature type="transmembrane region" description="Helical" evidence="1">
    <location>
        <begin position="120"/>
        <end position="141"/>
    </location>
</feature>
<feature type="transmembrane region" description="Helical" evidence="1">
    <location>
        <begin position="87"/>
        <end position="108"/>
    </location>
</feature>
<proteinExistence type="predicted"/>
<reference evidence="2 3" key="1">
    <citation type="submission" date="2024-08" db="EMBL/GenBank/DDBJ databases">
        <authorList>
            <person name="Cucini C."/>
            <person name="Frati F."/>
        </authorList>
    </citation>
    <scope>NUCLEOTIDE SEQUENCE [LARGE SCALE GENOMIC DNA]</scope>
</reference>
<evidence type="ECO:0000256" key="1">
    <source>
        <dbReference type="SAM" id="Phobius"/>
    </source>
</evidence>
<keyword evidence="1" id="KW-1133">Transmembrane helix</keyword>
<feature type="transmembrane region" description="Helical" evidence="1">
    <location>
        <begin position="21"/>
        <end position="42"/>
    </location>
</feature>
<feature type="transmembrane region" description="Helical" evidence="1">
    <location>
        <begin position="62"/>
        <end position="80"/>
    </location>
</feature>
<keyword evidence="1" id="KW-0472">Membrane</keyword>
<comment type="caution">
    <text evidence="2">The sequence shown here is derived from an EMBL/GenBank/DDBJ whole genome shotgun (WGS) entry which is preliminary data.</text>
</comment>
<dbReference type="EMBL" id="CAXLJM020000068">
    <property type="protein sequence ID" value="CAL8123745.1"/>
    <property type="molecule type" value="Genomic_DNA"/>
</dbReference>
<keyword evidence="3" id="KW-1185">Reference proteome</keyword>
<keyword evidence="1" id="KW-0812">Transmembrane</keyword>
<accession>A0ABP1RC91</accession>
<sequence>MDIINAIIDGRLEHLTPKGMIVLSIIDVVLAFCENACLAHVLPPAVNPMDYMNNYLKDLTFRWLWMIGIFYFFRRAVFLLTSTVRNIGLLAVGMFACILIGVLISPIVNFVLHLAIGFAYVYQLFLIICAVGAILEVLFVFRSPPEVTVMMSFWVILLIVHSIAHFLVSKLFNTNKFAEKRFTNILSRHGEFMFV</sequence>
<organism evidence="2 3">
    <name type="scientific">Orchesella dallaii</name>
    <dbReference type="NCBI Taxonomy" id="48710"/>
    <lineage>
        <taxon>Eukaryota</taxon>
        <taxon>Metazoa</taxon>
        <taxon>Ecdysozoa</taxon>
        <taxon>Arthropoda</taxon>
        <taxon>Hexapoda</taxon>
        <taxon>Collembola</taxon>
        <taxon>Entomobryomorpha</taxon>
        <taxon>Entomobryoidea</taxon>
        <taxon>Orchesellidae</taxon>
        <taxon>Orchesellinae</taxon>
        <taxon>Orchesella</taxon>
    </lineage>
</organism>
<dbReference type="Proteomes" id="UP001642540">
    <property type="component" value="Unassembled WGS sequence"/>
</dbReference>
<evidence type="ECO:0000313" key="2">
    <source>
        <dbReference type="EMBL" id="CAL8123745.1"/>
    </source>
</evidence>
<protein>
    <submittedName>
        <fullName evidence="2">Uncharacterized protein</fullName>
    </submittedName>
</protein>
<name>A0ABP1RC91_9HEXA</name>